<dbReference type="EMBL" id="HE806316">
    <property type="protein sequence ID" value="CCH58831.1"/>
    <property type="molecule type" value="Genomic_DNA"/>
</dbReference>
<name>I2GXH9_HENB6</name>
<organism evidence="2 3">
    <name type="scientific">Henningerozyma blattae (strain ATCC 34711 / CBS 6284 / DSM 70876 / NBRC 10599 / NRRL Y-10934 / UCD 77-7)</name>
    <name type="common">Yeast</name>
    <name type="synonym">Tetrapisispora blattae</name>
    <dbReference type="NCBI Taxonomy" id="1071380"/>
    <lineage>
        <taxon>Eukaryota</taxon>
        <taxon>Fungi</taxon>
        <taxon>Dikarya</taxon>
        <taxon>Ascomycota</taxon>
        <taxon>Saccharomycotina</taxon>
        <taxon>Saccharomycetes</taxon>
        <taxon>Saccharomycetales</taxon>
        <taxon>Saccharomycetaceae</taxon>
        <taxon>Henningerozyma</taxon>
    </lineage>
</organism>
<dbReference type="GeneID" id="14493623"/>
<dbReference type="Proteomes" id="UP000002866">
    <property type="component" value="Chromosome 1"/>
</dbReference>
<dbReference type="PANTHER" id="PTHR41807:SF1">
    <property type="entry name" value="GLUTATHIONE TRANSFERASE 3"/>
    <property type="match status" value="1"/>
</dbReference>
<dbReference type="HOGENOM" id="CLU_052849_0_0_1"/>
<keyword evidence="1" id="KW-0812">Transmembrane</keyword>
<dbReference type="KEGG" id="tbl:TBLA_0A10530"/>
<dbReference type="RefSeq" id="XP_004178350.1">
    <property type="nucleotide sequence ID" value="XM_004178302.1"/>
</dbReference>
<feature type="transmembrane region" description="Helical" evidence="1">
    <location>
        <begin position="271"/>
        <end position="290"/>
    </location>
</feature>
<keyword evidence="1" id="KW-1133">Transmembrane helix</keyword>
<protein>
    <submittedName>
        <fullName evidence="2">Uncharacterized protein</fullName>
    </submittedName>
</protein>
<dbReference type="PANTHER" id="PTHR41807">
    <property type="entry name" value="GLUTATHIONE TRANSFERASE 3"/>
    <property type="match status" value="1"/>
</dbReference>
<evidence type="ECO:0000256" key="1">
    <source>
        <dbReference type="SAM" id="Phobius"/>
    </source>
</evidence>
<keyword evidence="3" id="KW-1185">Reference proteome</keyword>
<proteinExistence type="predicted"/>
<accession>I2GXH9</accession>
<dbReference type="AlphaFoldDB" id="I2GXH9"/>
<evidence type="ECO:0000313" key="2">
    <source>
        <dbReference type="EMBL" id="CCH58831.1"/>
    </source>
</evidence>
<feature type="transmembrane region" description="Helical" evidence="1">
    <location>
        <begin position="302"/>
        <end position="319"/>
    </location>
</feature>
<gene>
    <name evidence="2" type="primary">TBLA0A10530</name>
    <name evidence="2" type="ORF">TBLA_0A10530</name>
</gene>
<dbReference type="STRING" id="1071380.I2GXH9"/>
<feature type="transmembrane region" description="Helical" evidence="1">
    <location>
        <begin position="331"/>
        <end position="350"/>
    </location>
</feature>
<dbReference type="OMA" id="YVNFIRY"/>
<dbReference type="eggNOG" id="ENOG502S2H3">
    <property type="taxonomic scope" value="Eukaryota"/>
</dbReference>
<reference evidence="2 3" key="1">
    <citation type="journal article" date="2011" name="Proc. Natl. Acad. Sci. U.S.A.">
        <title>Evolutionary erosion of yeast sex chromosomes by mating-type switching accidents.</title>
        <authorList>
            <person name="Gordon J.L."/>
            <person name="Armisen D."/>
            <person name="Proux-Wera E."/>
            <person name="Oheigeartaigh S.S."/>
            <person name="Byrne K.P."/>
            <person name="Wolfe K.H."/>
        </authorList>
    </citation>
    <scope>NUCLEOTIDE SEQUENCE [LARGE SCALE GENOMIC DNA]</scope>
    <source>
        <strain evidence="3">ATCC 34711 / CBS 6284 / DSM 70876 / NBRC 10599 / NRRL Y-10934 / UCD 77-7</strain>
    </source>
</reference>
<dbReference type="InParanoid" id="I2GXH9"/>
<sequence>MSSSSPLKRWKKFELLDLAEKLEIADGLSNSNKKDDLIEIIENRLDEVGDTLNIEDEYPELQTYFSKRKSRNTSHGETYNLENNEISNNFKSSQDYDAKVEKLEDEDEFPDEDFAAEESEQVVHNLAHENSHVNLKDEDERTRIENTDELDEALDNTSSNFYSFNKSKTNFNSLRFDNDPNEDGYELQEGTELIPDTGSKQVNKSFKFNFQDYMSDITLKVKKCNENVQDYLSTIYTIETIFYSIELYSLLDTYSKRDISNFNEISYDMGIWLLFSFVIPSFIAYYINFIRYDLPYVEIDPMIFHITKFLISLFFFLNDQRGRPSLSWNQNLGVLPLVFSTVGILITLYIF</sequence>
<dbReference type="OrthoDB" id="4034134at2759"/>
<keyword evidence="1" id="KW-0472">Membrane</keyword>
<dbReference type="InterPro" id="IPR038872">
    <property type="entry name" value="Put_GTT3"/>
</dbReference>
<evidence type="ECO:0000313" key="3">
    <source>
        <dbReference type="Proteomes" id="UP000002866"/>
    </source>
</evidence>
<dbReference type="FunCoup" id="I2GXH9">
    <property type="interactions" value="51"/>
</dbReference>
<dbReference type="GO" id="GO:0016020">
    <property type="term" value="C:membrane"/>
    <property type="evidence" value="ECO:0007669"/>
    <property type="project" value="TreeGrafter"/>
</dbReference>